<accession>A0A918W9Z0</accession>
<gene>
    <name evidence="2" type="ORF">GCM10007067_25830</name>
</gene>
<keyword evidence="3" id="KW-1185">Reference proteome</keyword>
<feature type="region of interest" description="Disordered" evidence="1">
    <location>
        <begin position="16"/>
        <end position="36"/>
    </location>
</feature>
<reference evidence="2" key="2">
    <citation type="submission" date="2020-09" db="EMBL/GenBank/DDBJ databases">
        <authorList>
            <person name="Sun Q."/>
            <person name="Kim S."/>
        </authorList>
    </citation>
    <scope>NUCLEOTIDE SEQUENCE</scope>
    <source>
        <strain evidence="2">KCTC 23077</strain>
    </source>
</reference>
<dbReference type="EMBL" id="BMYD01000005">
    <property type="protein sequence ID" value="GHA86839.1"/>
    <property type="molecule type" value="Genomic_DNA"/>
</dbReference>
<comment type="caution">
    <text evidence="2">The sequence shown here is derived from an EMBL/GenBank/DDBJ whole genome shotgun (WGS) entry which is preliminary data.</text>
</comment>
<reference evidence="2" key="1">
    <citation type="journal article" date="2014" name="Int. J. Syst. Evol. Microbiol.">
        <title>Complete genome sequence of Corynebacterium casei LMG S-19264T (=DSM 44701T), isolated from a smear-ripened cheese.</title>
        <authorList>
            <consortium name="US DOE Joint Genome Institute (JGI-PGF)"/>
            <person name="Walter F."/>
            <person name="Albersmeier A."/>
            <person name="Kalinowski J."/>
            <person name="Ruckert C."/>
        </authorList>
    </citation>
    <scope>NUCLEOTIDE SEQUENCE</scope>
    <source>
        <strain evidence="2">KCTC 23077</strain>
    </source>
</reference>
<sequence>MNIPRPQTFVPATVRTPVALSPRPAERRERDFGVGYGRSSGYAAPRRYVTNAALPRFRFA</sequence>
<dbReference type="Proteomes" id="UP000646426">
    <property type="component" value="Unassembled WGS sequence"/>
</dbReference>
<dbReference type="AlphaFoldDB" id="A0A918W9Z0"/>
<evidence type="ECO:0000313" key="3">
    <source>
        <dbReference type="Proteomes" id="UP000646426"/>
    </source>
</evidence>
<evidence type="ECO:0000313" key="2">
    <source>
        <dbReference type="EMBL" id="GHA86839.1"/>
    </source>
</evidence>
<proteinExistence type="predicted"/>
<name>A0A918W9Z0_9GAMM</name>
<organism evidence="2 3">
    <name type="scientific">Cognatilysobacter bugurensis</name>
    <dbReference type="NCBI Taxonomy" id="543356"/>
    <lineage>
        <taxon>Bacteria</taxon>
        <taxon>Pseudomonadati</taxon>
        <taxon>Pseudomonadota</taxon>
        <taxon>Gammaproteobacteria</taxon>
        <taxon>Lysobacterales</taxon>
        <taxon>Lysobacteraceae</taxon>
        <taxon>Cognatilysobacter</taxon>
    </lineage>
</organism>
<protein>
    <submittedName>
        <fullName evidence="2">Uncharacterized protein</fullName>
    </submittedName>
</protein>
<evidence type="ECO:0000256" key="1">
    <source>
        <dbReference type="SAM" id="MobiDB-lite"/>
    </source>
</evidence>
<dbReference type="RefSeq" id="WP_189457293.1">
    <property type="nucleotide sequence ID" value="NZ_BMYD01000005.1"/>
</dbReference>